<organism evidence="1 2">
    <name type="scientific">Coemansia furcata</name>
    <dbReference type="NCBI Taxonomy" id="417177"/>
    <lineage>
        <taxon>Eukaryota</taxon>
        <taxon>Fungi</taxon>
        <taxon>Fungi incertae sedis</taxon>
        <taxon>Zoopagomycota</taxon>
        <taxon>Kickxellomycotina</taxon>
        <taxon>Kickxellomycetes</taxon>
        <taxon>Kickxellales</taxon>
        <taxon>Kickxellaceae</taxon>
        <taxon>Coemansia</taxon>
    </lineage>
</organism>
<proteinExistence type="predicted"/>
<keyword evidence="2" id="KW-1185">Reference proteome</keyword>
<gene>
    <name evidence="1" type="ORF">H4S07_000372</name>
</gene>
<accession>A0ACC1LQD7</accession>
<dbReference type="Proteomes" id="UP001140096">
    <property type="component" value="Unassembled WGS sequence"/>
</dbReference>
<protein>
    <submittedName>
        <fullName evidence="1">Uncharacterized protein</fullName>
    </submittedName>
</protein>
<evidence type="ECO:0000313" key="1">
    <source>
        <dbReference type="EMBL" id="KAJ2813822.1"/>
    </source>
</evidence>
<reference evidence="1" key="1">
    <citation type="submission" date="2022-07" db="EMBL/GenBank/DDBJ databases">
        <title>Phylogenomic reconstructions and comparative analyses of Kickxellomycotina fungi.</title>
        <authorList>
            <person name="Reynolds N.K."/>
            <person name="Stajich J.E."/>
            <person name="Barry K."/>
            <person name="Grigoriev I.V."/>
            <person name="Crous P."/>
            <person name="Smith M.E."/>
        </authorList>
    </citation>
    <scope>NUCLEOTIDE SEQUENCE</scope>
    <source>
        <strain evidence="1">CBS 102833</strain>
    </source>
</reference>
<name>A0ACC1LQD7_9FUNG</name>
<comment type="caution">
    <text evidence="1">The sequence shown here is derived from an EMBL/GenBank/DDBJ whole genome shotgun (WGS) entry which is preliminary data.</text>
</comment>
<dbReference type="EMBL" id="JANBUP010000018">
    <property type="protein sequence ID" value="KAJ2813822.1"/>
    <property type="molecule type" value="Genomic_DNA"/>
</dbReference>
<sequence>MLQNWLDSAIDYLKTQGHDIPRGYRLKPVIIRSKTYLVYGKGVYAFGEEDDYFEDDTELIVLNMVRGIWSMLINKNQLAQY</sequence>
<feature type="non-terminal residue" evidence="1">
    <location>
        <position position="81"/>
    </location>
</feature>
<evidence type="ECO:0000313" key="2">
    <source>
        <dbReference type="Proteomes" id="UP001140096"/>
    </source>
</evidence>